<dbReference type="Proteomes" id="UP001595772">
    <property type="component" value="Unassembled WGS sequence"/>
</dbReference>
<dbReference type="PANTHER" id="PTHR35333:SF3">
    <property type="entry name" value="BETA-LACTAMASE-TYPE TRANSPEPTIDASE FOLD CONTAINING PROTEIN"/>
    <property type="match status" value="1"/>
</dbReference>
<comment type="caution">
    <text evidence="2">The sequence shown here is derived from an EMBL/GenBank/DDBJ whole genome shotgun (WGS) entry which is preliminary data.</text>
</comment>
<gene>
    <name evidence="2" type="ORF">ACFOUV_06380</name>
</gene>
<dbReference type="InterPro" id="IPR045155">
    <property type="entry name" value="Beta-lactam_cat"/>
</dbReference>
<keyword evidence="2" id="KW-0378">Hydrolase</keyword>
<dbReference type="InterPro" id="IPR012338">
    <property type="entry name" value="Beta-lactam/transpept-like"/>
</dbReference>
<dbReference type="InterPro" id="IPR000871">
    <property type="entry name" value="Beta-lactam_class-A"/>
</dbReference>
<organism evidence="2 3">
    <name type="scientific">Oceanobacillus longus</name>
    <dbReference type="NCBI Taxonomy" id="930120"/>
    <lineage>
        <taxon>Bacteria</taxon>
        <taxon>Bacillati</taxon>
        <taxon>Bacillota</taxon>
        <taxon>Bacilli</taxon>
        <taxon>Bacillales</taxon>
        <taxon>Bacillaceae</taxon>
        <taxon>Oceanobacillus</taxon>
    </lineage>
</organism>
<keyword evidence="3" id="KW-1185">Reference proteome</keyword>
<dbReference type="GO" id="GO:0016787">
    <property type="term" value="F:hydrolase activity"/>
    <property type="evidence" value="ECO:0007669"/>
    <property type="project" value="UniProtKB-KW"/>
</dbReference>
<dbReference type="Pfam" id="PF13354">
    <property type="entry name" value="Beta-lactamase2"/>
    <property type="match status" value="1"/>
</dbReference>
<reference evidence="3" key="1">
    <citation type="journal article" date="2019" name="Int. J. Syst. Evol. Microbiol.">
        <title>The Global Catalogue of Microorganisms (GCM) 10K type strain sequencing project: providing services to taxonomists for standard genome sequencing and annotation.</title>
        <authorList>
            <consortium name="The Broad Institute Genomics Platform"/>
            <consortium name="The Broad Institute Genome Sequencing Center for Infectious Disease"/>
            <person name="Wu L."/>
            <person name="Ma J."/>
        </authorList>
    </citation>
    <scope>NUCLEOTIDE SEQUENCE [LARGE SCALE GENOMIC DNA]</scope>
    <source>
        <strain evidence="3">IBRC-M 10703</strain>
    </source>
</reference>
<dbReference type="Gene3D" id="3.40.710.10">
    <property type="entry name" value="DD-peptidase/beta-lactamase superfamily"/>
    <property type="match status" value="1"/>
</dbReference>
<dbReference type="EMBL" id="JBHSAO010000003">
    <property type="protein sequence ID" value="MFC4023451.1"/>
    <property type="molecule type" value="Genomic_DNA"/>
</dbReference>
<protein>
    <submittedName>
        <fullName evidence="2">Serine hydrolase</fullName>
    </submittedName>
</protein>
<dbReference type="RefSeq" id="WP_379495956.1">
    <property type="nucleotide sequence ID" value="NZ_JBHSAO010000003.1"/>
</dbReference>
<dbReference type="PANTHER" id="PTHR35333">
    <property type="entry name" value="BETA-LACTAMASE"/>
    <property type="match status" value="1"/>
</dbReference>
<evidence type="ECO:0000313" key="3">
    <source>
        <dbReference type="Proteomes" id="UP001595772"/>
    </source>
</evidence>
<name>A0ABV8GX58_9BACI</name>
<evidence type="ECO:0000313" key="2">
    <source>
        <dbReference type="EMBL" id="MFC4023451.1"/>
    </source>
</evidence>
<sequence>MLLKQLEIALLSLTKDVVDKFSIAIHTDEGTISINSATPRKAASLAKLFIMAEAYQQVEKGSLSLEKLVYINSDKMVEGSGVIKYLTNSHVYSYQNLLELMIIVSDNTASNILLDAVGIDRTNRFAKRIGCNHTFIKRKFMDDQAQLEGNENATTAGDIVSLLKLFSRENDYFSMDSRGEILEIFSNQQFNSKLSAFQQTSSRIKIYHKTGELHGVEHDAAIMIADGKIVEAAILTEGWDNNGDAQNYITAIGKLLMAYLVD</sequence>
<feature type="domain" description="Beta-lactamase class A catalytic" evidence="1">
    <location>
        <begin position="28"/>
        <end position="235"/>
    </location>
</feature>
<dbReference type="SUPFAM" id="SSF56601">
    <property type="entry name" value="beta-lactamase/transpeptidase-like"/>
    <property type="match status" value="1"/>
</dbReference>
<proteinExistence type="predicted"/>
<evidence type="ECO:0000259" key="1">
    <source>
        <dbReference type="Pfam" id="PF13354"/>
    </source>
</evidence>
<accession>A0ABV8GX58</accession>